<dbReference type="InterPro" id="IPR023606">
    <property type="entry name" value="CoA-Trfase_III_dom_1_sf"/>
</dbReference>
<organism evidence="2 3">
    <name type="scientific">Celeribacter halophilus</name>
    <dbReference type="NCBI Taxonomy" id="576117"/>
    <lineage>
        <taxon>Bacteria</taxon>
        <taxon>Pseudomonadati</taxon>
        <taxon>Pseudomonadota</taxon>
        <taxon>Alphaproteobacteria</taxon>
        <taxon>Rhodobacterales</taxon>
        <taxon>Roseobacteraceae</taxon>
        <taxon>Celeribacter</taxon>
    </lineage>
</organism>
<dbReference type="SUPFAM" id="SSF89796">
    <property type="entry name" value="CoA-transferase family III (CaiB/BaiF)"/>
    <property type="match status" value="1"/>
</dbReference>
<reference evidence="2" key="1">
    <citation type="submission" date="2023-07" db="EMBL/GenBank/DDBJ databases">
        <title>Genome content predicts the carbon catabolic preferences of heterotrophic bacteria.</title>
        <authorList>
            <person name="Gralka M."/>
        </authorList>
    </citation>
    <scope>NUCLEOTIDE SEQUENCE</scope>
    <source>
        <strain evidence="2">I2M02</strain>
    </source>
</reference>
<dbReference type="Pfam" id="PF02515">
    <property type="entry name" value="CoA_transf_3"/>
    <property type="match status" value="1"/>
</dbReference>
<dbReference type="AlphaFoldDB" id="A0AAW7XQL6"/>
<proteinExistence type="predicted"/>
<keyword evidence="1 2" id="KW-0808">Transferase</keyword>
<evidence type="ECO:0000256" key="1">
    <source>
        <dbReference type="ARBA" id="ARBA00022679"/>
    </source>
</evidence>
<dbReference type="Gene3D" id="3.30.1540.10">
    <property type="entry name" value="formyl-coa transferase, domain 3"/>
    <property type="match status" value="1"/>
</dbReference>
<dbReference type="InterPro" id="IPR050483">
    <property type="entry name" value="CoA-transferase_III_domain"/>
</dbReference>
<dbReference type="EC" id="2.8.3.-" evidence="2"/>
<dbReference type="PANTHER" id="PTHR48207:SF3">
    <property type="entry name" value="SUCCINATE--HYDROXYMETHYLGLUTARATE COA-TRANSFERASE"/>
    <property type="match status" value="1"/>
</dbReference>
<dbReference type="Gene3D" id="3.40.50.10540">
    <property type="entry name" value="Crotonobetainyl-coa:carnitine coa-transferase, domain 1"/>
    <property type="match status" value="1"/>
</dbReference>
<sequence>MKPLEGIRILDLTRVLSGPFATALLADLGAEIIKIEPPHGDEYRHIGPFRDGESALFTLTNRGKNSVVIDLKAPEGQSLAQQLASQCDVVVENFRPGVAKRLGLGADALRAQKPELVYCSISGFGQDSPEAQLPAFDIVAQAMSGWMDATGEEGGAPLKVGEALGDIAAGLYAVIAILAALIGQKRSGQGATLDVAMLDSLVAMLPTSHAIHMYSDTAIERVGNRHPLSTPFGAFRTKDGQAIIAVLGDRQFKSLCEVIGVPDAATDPRFSTDEIRTQNEPAVRAMIEDWTSLYPTSTVVEKLSEARVPTAPIMTLAEQLASDHAQARALVRDLPHHRLGKSPVVGQPIRFDGKAHLAENGAPSLGGETRAILQEAGLTEAQIAQLISAGVVKEADK</sequence>
<dbReference type="InterPro" id="IPR044855">
    <property type="entry name" value="CoA-Trfase_III_dom3_sf"/>
</dbReference>
<dbReference type="Proteomes" id="UP001169823">
    <property type="component" value="Unassembled WGS sequence"/>
</dbReference>
<dbReference type="PANTHER" id="PTHR48207">
    <property type="entry name" value="SUCCINATE--HYDROXYMETHYLGLUTARATE COA-TRANSFERASE"/>
    <property type="match status" value="1"/>
</dbReference>
<evidence type="ECO:0000313" key="3">
    <source>
        <dbReference type="Proteomes" id="UP001169823"/>
    </source>
</evidence>
<dbReference type="InterPro" id="IPR003673">
    <property type="entry name" value="CoA-Trfase_fam_III"/>
</dbReference>
<accession>A0AAW7XQL6</accession>
<evidence type="ECO:0000313" key="2">
    <source>
        <dbReference type="EMBL" id="MDO6456162.1"/>
    </source>
</evidence>
<comment type="caution">
    <text evidence="2">The sequence shown here is derived from an EMBL/GenBank/DDBJ whole genome shotgun (WGS) entry which is preliminary data.</text>
</comment>
<name>A0AAW7XQL6_9RHOB</name>
<gene>
    <name evidence="2" type="ORF">Q4494_03645</name>
</gene>
<protein>
    <submittedName>
        <fullName evidence="2">CoA transferase</fullName>
        <ecNumber evidence="2">2.8.3.-</ecNumber>
    </submittedName>
</protein>
<dbReference type="EMBL" id="JAUOPJ010000002">
    <property type="protein sequence ID" value="MDO6456162.1"/>
    <property type="molecule type" value="Genomic_DNA"/>
</dbReference>
<dbReference type="RefSeq" id="WP_303494338.1">
    <property type="nucleotide sequence ID" value="NZ_JAUOPJ010000002.1"/>
</dbReference>
<dbReference type="GO" id="GO:0008410">
    <property type="term" value="F:CoA-transferase activity"/>
    <property type="evidence" value="ECO:0007669"/>
    <property type="project" value="TreeGrafter"/>
</dbReference>